<evidence type="ECO:0000256" key="17">
    <source>
        <dbReference type="ARBA" id="ARBA00049902"/>
    </source>
</evidence>
<protein>
    <submittedName>
        <fullName evidence="21">Penicillin-binding protein 1A</fullName>
    </submittedName>
</protein>
<keyword evidence="8" id="KW-0328">Glycosyltransferase</keyword>
<evidence type="ECO:0000259" key="19">
    <source>
        <dbReference type="Pfam" id="PF00905"/>
    </source>
</evidence>
<dbReference type="SUPFAM" id="SSF56601">
    <property type="entry name" value="beta-lactamase/transpeptidase-like"/>
    <property type="match status" value="1"/>
</dbReference>
<dbReference type="RefSeq" id="WP_092440896.1">
    <property type="nucleotide sequence ID" value="NZ_FMYP01000099.1"/>
</dbReference>
<dbReference type="InterPro" id="IPR001460">
    <property type="entry name" value="PCN-bd_Tpept"/>
</dbReference>
<keyword evidence="10" id="KW-0378">Hydrolase</keyword>
<evidence type="ECO:0000256" key="9">
    <source>
        <dbReference type="ARBA" id="ARBA00022679"/>
    </source>
</evidence>
<dbReference type="GO" id="GO:0009252">
    <property type="term" value="P:peptidoglycan biosynthetic process"/>
    <property type="evidence" value="ECO:0007669"/>
    <property type="project" value="UniProtKB-KW"/>
</dbReference>
<keyword evidence="11" id="KW-0133">Cell shape</keyword>
<dbReference type="STRING" id="1640674.SAMN05216323_10993"/>
<dbReference type="PANTHER" id="PTHR32282:SF11">
    <property type="entry name" value="PENICILLIN-BINDING PROTEIN 1B"/>
    <property type="match status" value="1"/>
</dbReference>
<evidence type="ECO:0000256" key="16">
    <source>
        <dbReference type="ARBA" id="ARBA00034000"/>
    </source>
</evidence>
<dbReference type="GO" id="GO:0008955">
    <property type="term" value="F:peptidoglycan glycosyltransferase activity"/>
    <property type="evidence" value="ECO:0007669"/>
    <property type="project" value="UniProtKB-EC"/>
</dbReference>
<gene>
    <name evidence="21" type="ORF">SAMN05216323_10993</name>
</gene>
<keyword evidence="9" id="KW-0808">Transferase</keyword>
<evidence type="ECO:0000256" key="3">
    <source>
        <dbReference type="ARBA" id="ARBA00007090"/>
    </source>
</evidence>
<name>A0A1G6SQ53_9BACT</name>
<keyword evidence="22" id="KW-1185">Reference proteome</keyword>
<dbReference type="SUPFAM" id="SSF53955">
    <property type="entry name" value="Lysozyme-like"/>
    <property type="match status" value="1"/>
</dbReference>
<comment type="pathway">
    <text evidence="2">Cell wall biogenesis; peptidoglycan biosynthesis.</text>
</comment>
<keyword evidence="5" id="KW-1003">Cell membrane</keyword>
<comment type="similarity">
    <text evidence="4">In the N-terminal section; belongs to the glycosyltransferase 51 family.</text>
</comment>
<dbReference type="GO" id="GO:0005886">
    <property type="term" value="C:plasma membrane"/>
    <property type="evidence" value="ECO:0007669"/>
    <property type="project" value="UniProtKB-SubCell"/>
</dbReference>
<dbReference type="GO" id="GO:0071555">
    <property type="term" value="P:cell wall organization"/>
    <property type="evidence" value="ECO:0007669"/>
    <property type="project" value="UniProtKB-KW"/>
</dbReference>
<feature type="domain" description="Glycosyl transferase family 51" evidence="20">
    <location>
        <begin position="68"/>
        <end position="249"/>
    </location>
</feature>
<comment type="catalytic activity">
    <reaction evidence="16">
        <text>Preferential cleavage: (Ac)2-L-Lys-D-Ala-|-D-Ala. Also transpeptidation of peptidyl-alanyl moieties that are N-acyl substituents of D-alanine.</text>
        <dbReference type="EC" id="3.4.16.4"/>
    </reaction>
</comment>
<keyword evidence="13 18" id="KW-0472">Membrane</keyword>
<proteinExistence type="inferred from homology"/>
<evidence type="ECO:0000256" key="18">
    <source>
        <dbReference type="SAM" id="Phobius"/>
    </source>
</evidence>
<dbReference type="Proteomes" id="UP000199452">
    <property type="component" value="Unassembled WGS sequence"/>
</dbReference>
<sequence>MKNSLSFKKKFLIWFWAILAFPLVVAVVLFTLITLEVFGPMPSFEDLENPTSNLASEVYSEDNVLLGKYYIENRSYTSYEELSPNIENALISIEDVRFRSHSGIDFRGLGRVLVKTIVMGDRDAGGGSTLTQQLAKNLFPRDTSHNQLSITRKSKLVLAKLKEWVTAVKLERNYTKDEILSMYLNTVPFGGTVFGIKSAAKTYFNTSPDSLSIEQAALLAGLVNAPTRYSPVRNPERSLARRNLVIEKMARYGFIGDVLADSLKKQPVVLHYQVQDHNEGLATYFRETLRIILTATEPVKENFISEDSYKTDSLEWATNPLYGWCNKNIKADGSPYNIYRDGLRIYSTLNGKMQEYAEEAVVAHLSQSVQPAFDKEQKSKGYPVYSRDVPRDQVERILEQAMRQSPRYYYLRQNGLSEEQIKRSFNTKTSMTVFTYKGERDTVMTPLDSIKHYKRYLRAGFMAMDPHTGYVKAYVGGPNYRYFKYDQVTKGKRQVGSTIKPFLYTLAMQEGYSPCRLVPNVPQTFVVGDSTWTPTNSGDTDYDGQMVTLKWGLANSVNNISAWLMKQFNPQNVVEISHKLGIKSFIDPVVSIFLGTSDFTVAEMVGAYATYANRGIHIDPLYVTRIEDKNGNVLATFKTKKNEAISEQTAYLMINLLQGVIDHGTGRRLRYRYQLPGPLAGKTGTTNNQSDGWFMGITPNLVGGAWVGGEDRAIHFEGITQGQGASMALPIWGMFLQKVYADPSLGINGSSIFAKPVSLSVDIDCPVMAADIESEKNNNGFFD</sequence>
<dbReference type="InterPro" id="IPR036950">
    <property type="entry name" value="PBP_transglycosylase"/>
</dbReference>
<evidence type="ECO:0000256" key="6">
    <source>
        <dbReference type="ARBA" id="ARBA00022645"/>
    </source>
</evidence>
<feature type="transmembrane region" description="Helical" evidence="18">
    <location>
        <begin position="12"/>
        <end position="35"/>
    </location>
</feature>
<dbReference type="PANTHER" id="PTHR32282">
    <property type="entry name" value="BINDING PROTEIN TRANSPEPTIDASE, PUTATIVE-RELATED"/>
    <property type="match status" value="1"/>
</dbReference>
<evidence type="ECO:0000256" key="7">
    <source>
        <dbReference type="ARBA" id="ARBA00022670"/>
    </source>
</evidence>
<organism evidence="21 22">
    <name type="scientific">Williamwhitmania taraxaci</name>
    <dbReference type="NCBI Taxonomy" id="1640674"/>
    <lineage>
        <taxon>Bacteria</taxon>
        <taxon>Pseudomonadati</taxon>
        <taxon>Bacteroidota</taxon>
        <taxon>Bacteroidia</taxon>
        <taxon>Bacteroidales</taxon>
        <taxon>Williamwhitmaniaceae</taxon>
        <taxon>Williamwhitmania</taxon>
    </lineage>
</organism>
<keyword evidence="12" id="KW-0573">Peptidoglycan synthesis</keyword>
<evidence type="ECO:0000259" key="20">
    <source>
        <dbReference type="Pfam" id="PF00912"/>
    </source>
</evidence>
<reference evidence="21 22" key="1">
    <citation type="submission" date="2016-09" db="EMBL/GenBank/DDBJ databases">
        <authorList>
            <person name="Capua I."/>
            <person name="De Benedictis P."/>
            <person name="Joannis T."/>
            <person name="Lombin L.H."/>
            <person name="Cattoli G."/>
        </authorList>
    </citation>
    <scope>NUCLEOTIDE SEQUENCE [LARGE SCALE GENOMIC DNA]</scope>
    <source>
        <strain evidence="21 22">A7P-90m</strain>
    </source>
</reference>
<evidence type="ECO:0000256" key="8">
    <source>
        <dbReference type="ARBA" id="ARBA00022676"/>
    </source>
</evidence>
<evidence type="ECO:0000256" key="12">
    <source>
        <dbReference type="ARBA" id="ARBA00022984"/>
    </source>
</evidence>
<dbReference type="GO" id="GO:0008360">
    <property type="term" value="P:regulation of cell shape"/>
    <property type="evidence" value="ECO:0007669"/>
    <property type="project" value="UniProtKB-KW"/>
</dbReference>
<dbReference type="Gene3D" id="1.10.3810.10">
    <property type="entry name" value="Biosynthetic peptidoglycan transglycosylase-like"/>
    <property type="match status" value="1"/>
</dbReference>
<comment type="subcellular location">
    <subcellularLocation>
        <location evidence="1">Cell membrane</location>
    </subcellularLocation>
</comment>
<evidence type="ECO:0000256" key="5">
    <source>
        <dbReference type="ARBA" id="ARBA00022475"/>
    </source>
</evidence>
<keyword evidence="7" id="KW-0645">Protease</keyword>
<comment type="catalytic activity">
    <reaction evidence="17">
        <text>[GlcNAc-(1-&gt;4)-Mur2Ac(oyl-L-Ala-gamma-D-Glu-L-Lys-D-Ala-D-Ala)](n)-di-trans,octa-cis-undecaprenyl diphosphate + beta-D-GlcNAc-(1-&gt;4)-Mur2Ac(oyl-L-Ala-gamma-D-Glu-L-Lys-D-Ala-D-Ala)-di-trans,octa-cis-undecaprenyl diphosphate = [GlcNAc-(1-&gt;4)-Mur2Ac(oyl-L-Ala-gamma-D-Glu-L-Lys-D-Ala-D-Ala)](n+1)-di-trans,octa-cis-undecaprenyl diphosphate + di-trans,octa-cis-undecaprenyl diphosphate + H(+)</text>
        <dbReference type="Rhea" id="RHEA:23708"/>
        <dbReference type="Rhea" id="RHEA-COMP:9602"/>
        <dbReference type="Rhea" id="RHEA-COMP:9603"/>
        <dbReference type="ChEBI" id="CHEBI:15378"/>
        <dbReference type="ChEBI" id="CHEBI:58405"/>
        <dbReference type="ChEBI" id="CHEBI:60033"/>
        <dbReference type="ChEBI" id="CHEBI:78435"/>
        <dbReference type="EC" id="2.4.99.28"/>
    </reaction>
</comment>
<keyword evidence="6" id="KW-0121">Carboxypeptidase</keyword>
<evidence type="ECO:0000313" key="22">
    <source>
        <dbReference type="Proteomes" id="UP000199452"/>
    </source>
</evidence>
<evidence type="ECO:0000256" key="14">
    <source>
        <dbReference type="ARBA" id="ARBA00023268"/>
    </source>
</evidence>
<evidence type="ECO:0000256" key="10">
    <source>
        <dbReference type="ARBA" id="ARBA00022801"/>
    </source>
</evidence>
<evidence type="ECO:0000313" key="21">
    <source>
        <dbReference type="EMBL" id="SDD18992.1"/>
    </source>
</evidence>
<keyword evidence="18" id="KW-0812">Transmembrane</keyword>
<dbReference type="Pfam" id="PF00912">
    <property type="entry name" value="Transgly"/>
    <property type="match status" value="1"/>
</dbReference>
<dbReference type="InterPro" id="IPR050396">
    <property type="entry name" value="Glycosyltr_51/Transpeptidase"/>
</dbReference>
<dbReference type="InterPro" id="IPR001264">
    <property type="entry name" value="Glyco_trans_51"/>
</dbReference>
<keyword evidence="14" id="KW-0511">Multifunctional enzyme</keyword>
<dbReference type="OrthoDB" id="9766909at2"/>
<evidence type="ECO:0000256" key="1">
    <source>
        <dbReference type="ARBA" id="ARBA00004236"/>
    </source>
</evidence>
<feature type="domain" description="Penicillin-binding protein transpeptidase" evidence="19">
    <location>
        <begin position="460"/>
        <end position="699"/>
    </location>
</feature>
<dbReference type="AlphaFoldDB" id="A0A1G6SQ53"/>
<keyword evidence="18" id="KW-1133">Transmembrane helix</keyword>
<dbReference type="InterPro" id="IPR012338">
    <property type="entry name" value="Beta-lactam/transpept-like"/>
</dbReference>
<keyword evidence="15" id="KW-0961">Cell wall biogenesis/degradation</keyword>
<evidence type="ECO:0000256" key="15">
    <source>
        <dbReference type="ARBA" id="ARBA00023316"/>
    </source>
</evidence>
<dbReference type="GO" id="GO:0030288">
    <property type="term" value="C:outer membrane-bounded periplasmic space"/>
    <property type="evidence" value="ECO:0007669"/>
    <property type="project" value="TreeGrafter"/>
</dbReference>
<accession>A0A1G6SQ53</accession>
<dbReference type="GO" id="GO:0006508">
    <property type="term" value="P:proteolysis"/>
    <property type="evidence" value="ECO:0007669"/>
    <property type="project" value="UniProtKB-KW"/>
</dbReference>
<comment type="similarity">
    <text evidence="3">In the C-terminal section; belongs to the transpeptidase family.</text>
</comment>
<evidence type="ECO:0000256" key="2">
    <source>
        <dbReference type="ARBA" id="ARBA00004752"/>
    </source>
</evidence>
<dbReference type="InterPro" id="IPR023346">
    <property type="entry name" value="Lysozyme-like_dom_sf"/>
</dbReference>
<dbReference type="GO" id="GO:0008658">
    <property type="term" value="F:penicillin binding"/>
    <property type="evidence" value="ECO:0007669"/>
    <property type="project" value="InterPro"/>
</dbReference>
<evidence type="ECO:0000256" key="11">
    <source>
        <dbReference type="ARBA" id="ARBA00022960"/>
    </source>
</evidence>
<evidence type="ECO:0000256" key="4">
    <source>
        <dbReference type="ARBA" id="ARBA00007739"/>
    </source>
</evidence>
<evidence type="ECO:0000256" key="13">
    <source>
        <dbReference type="ARBA" id="ARBA00023136"/>
    </source>
</evidence>
<dbReference type="Pfam" id="PF00905">
    <property type="entry name" value="Transpeptidase"/>
    <property type="match status" value="1"/>
</dbReference>
<dbReference type="EMBL" id="FMYP01000099">
    <property type="protein sequence ID" value="SDD18992.1"/>
    <property type="molecule type" value="Genomic_DNA"/>
</dbReference>
<dbReference type="Gene3D" id="3.40.710.10">
    <property type="entry name" value="DD-peptidase/beta-lactamase superfamily"/>
    <property type="match status" value="1"/>
</dbReference>
<dbReference type="GO" id="GO:0009002">
    <property type="term" value="F:serine-type D-Ala-D-Ala carboxypeptidase activity"/>
    <property type="evidence" value="ECO:0007669"/>
    <property type="project" value="UniProtKB-EC"/>
</dbReference>